<gene>
    <name evidence="2" type="ORF">DPMN_066329</name>
</gene>
<reference evidence="2" key="1">
    <citation type="journal article" date="2019" name="bioRxiv">
        <title>The Genome of the Zebra Mussel, Dreissena polymorpha: A Resource for Invasive Species Research.</title>
        <authorList>
            <person name="McCartney M.A."/>
            <person name="Auch B."/>
            <person name="Kono T."/>
            <person name="Mallez S."/>
            <person name="Zhang Y."/>
            <person name="Obille A."/>
            <person name="Becker A."/>
            <person name="Abrahante J.E."/>
            <person name="Garbe J."/>
            <person name="Badalamenti J.P."/>
            <person name="Herman A."/>
            <person name="Mangelson H."/>
            <person name="Liachko I."/>
            <person name="Sullivan S."/>
            <person name="Sone E.D."/>
            <person name="Koren S."/>
            <person name="Silverstein K.A.T."/>
            <person name="Beckman K.B."/>
            <person name="Gohl D.M."/>
        </authorList>
    </citation>
    <scope>NUCLEOTIDE SEQUENCE</scope>
    <source>
        <strain evidence="2">Duluth1</strain>
        <tissue evidence="2">Whole animal</tissue>
    </source>
</reference>
<dbReference type="Proteomes" id="UP000828390">
    <property type="component" value="Unassembled WGS sequence"/>
</dbReference>
<protein>
    <submittedName>
        <fullName evidence="2">Uncharacterized protein</fullName>
    </submittedName>
</protein>
<feature type="coiled-coil region" evidence="1">
    <location>
        <begin position="15"/>
        <end position="42"/>
    </location>
</feature>
<evidence type="ECO:0000313" key="2">
    <source>
        <dbReference type="EMBL" id="KAH3706938.1"/>
    </source>
</evidence>
<sequence length="104" mass="12123">MNLSEAANANGKEVQQHINTLVETLRKNVENLEKKFNKEHERSILHVTEPFRRSEQTLSKIEKKALIYEKLFDLASKFGSMKQNAVLYFLASKLMKELEEDDLI</sequence>
<keyword evidence="1" id="KW-0175">Coiled coil</keyword>
<evidence type="ECO:0000313" key="3">
    <source>
        <dbReference type="Proteomes" id="UP000828390"/>
    </source>
</evidence>
<dbReference type="AlphaFoldDB" id="A0A9D4BUX9"/>
<evidence type="ECO:0000256" key="1">
    <source>
        <dbReference type="SAM" id="Coils"/>
    </source>
</evidence>
<keyword evidence="3" id="KW-1185">Reference proteome</keyword>
<organism evidence="2 3">
    <name type="scientific">Dreissena polymorpha</name>
    <name type="common">Zebra mussel</name>
    <name type="synonym">Mytilus polymorpha</name>
    <dbReference type="NCBI Taxonomy" id="45954"/>
    <lineage>
        <taxon>Eukaryota</taxon>
        <taxon>Metazoa</taxon>
        <taxon>Spiralia</taxon>
        <taxon>Lophotrochozoa</taxon>
        <taxon>Mollusca</taxon>
        <taxon>Bivalvia</taxon>
        <taxon>Autobranchia</taxon>
        <taxon>Heteroconchia</taxon>
        <taxon>Euheterodonta</taxon>
        <taxon>Imparidentia</taxon>
        <taxon>Neoheterodontei</taxon>
        <taxon>Myida</taxon>
        <taxon>Dreissenoidea</taxon>
        <taxon>Dreissenidae</taxon>
        <taxon>Dreissena</taxon>
    </lineage>
</organism>
<name>A0A9D4BUX9_DREPO</name>
<accession>A0A9D4BUX9</accession>
<comment type="caution">
    <text evidence="2">The sequence shown here is derived from an EMBL/GenBank/DDBJ whole genome shotgun (WGS) entry which is preliminary data.</text>
</comment>
<dbReference type="EMBL" id="JAIWYP010000014">
    <property type="protein sequence ID" value="KAH3706938.1"/>
    <property type="molecule type" value="Genomic_DNA"/>
</dbReference>
<reference evidence="2" key="2">
    <citation type="submission" date="2020-11" db="EMBL/GenBank/DDBJ databases">
        <authorList>
            <person name="McCartney M.A."/>
            <person name="Auch B."/>
            <person name="Kono T."/>
            <person name="Mallez S."/>
            <person name="Becker A."/>
            <person name="Gohl D.M."/>
            <person name="Silverstein K.A.T."/>
            <person name="Koren S."/>
            <person name="Bechman K.B."/>
            <person name="Herman A."/>
            <person name="Abrahante J.E."/>
            <person name="Garbe J."/>
        </authorList>
    </citation>
    <scope>NUCLEOTIDE SEQUENCE</scope>
    <source>
        <strain evidence="2">Duluth1</strain>
        <tissue evidence="2">Whole animal</tissue>
    </source>
</reference>
<proteinExistence type="predicted"/>